<gene>
    <name evidence="2" type="ORF">F0M16_08245</name>
</gene>
<proteinExistence type="predicted"/>
<accession>A0A5Q6PJY4</accession>
<name>A0A5Q6PJY4_VIBCL</name>
<dbReference type="Proteomes" id="UP000323225">
    <property type="component" value="Unassembled WGS sequence"/>
</dbReference>
<evidence type="ECO:0000313" key="2">
    <source>
        <dbReference type="EMBL" id="KAA1255197.1"/>
    </source>
</evidence>
<protein>
    <submittedName>
        <fullName evidence="2">Uncharacterized protein</fullName>
    </submittedName>
</protein>
<evidence type="ECO:0000313" key="3">
    <source>
        <dbReference type="Proteomes" id="UP000323225"/>
    </source>
</evidence>
<reference evidence="2 3" key="1">
    <citation type="submission" date="2019-09" db="EMBL/GenBank/DDBJ databases">
        <authorList>
            <person name="Kritzky A."/>
            <person name="Schelkanova E.Y."/>
            <person name="Alkhova Z.V."/>
            <person name="Smirnova N.I."/>
        </authorList>
    </citation>
    <scope>NUCLEOTIDE SEQUENCE [LARGE SCALE GENOMIC DNA]</scope>
    <source>
        <strain evidence="2 3">M1526</strain>
    </source>
</reference>
<feature type="compositionally biased region" description="Acidic residues" evidence="1">
    <location>
        <begin position="149"/>
        <end position="185"/>
    </location>
</feature>
<organism evidence="2 3">
    <name type="scientific">Vibrio cholerae</name>
    <dbReference type="NCBI Taxonomy" id="666"/>
    <lineage>
        <taxon>Bacteria</taxon>
        <taxon>Pseudomonadati</taxon>
        <taxon>Pseudomonadota</taxon>
        <taxon>Gammaproteobacteria</taxon>
        <taxon>Vibrionales</taxon>
        <taxon>Vibrionaceae</taxon>
        <taxon>Vibrio</taxon>
    </lineage>
</organism>
<feature type="region of interest" description="Disordered" evidence="1">
    <location>
        <begin position="147"/>
        <end position="185"/>
    </location>
</feature>
<evidence type="ECO:0000256" key="1">
    <source>
        <dbReference type="SAM" id="MobiDB-lite"/>
    </source>
</evidence>
<dbReference type="AlphaFoldDB" id="A0A5Q6PJY4"/>
<sequence>MALKKAHATALEDLLNLANRFYKFSGDVKGVENEFKSDFEELMKESNTKITLVERDGLLDADVVELQRDFLKVVHKNEENISIKSKTLGVEIEVKVWRQDKFEHTNEQIRSALLQLAEQIEIIPTEAKDIDEDIVIKGIDLFKKHESEFEGEDEDLHEEEDEEELEEDQDEDLEEEQEEELEEDE</sequence>
<comment type="caution">
    <text evidence="2">The sequence shown here is derived from an EMBL/GenBank/DDBJ whole genome shotgun (WGS) entry which is preliminary data.</text>
</comment>
<dbReference type="EMBL" id="VUAA01000007">
    <property type="protein sequence ID" value="KAA1255197.1"/>
    <property type="molecule type" value="Genomic_DNA"/>
</dbReference>